<dbReference type="InterPro" id="IPR009057">
    <property type="entry name" value="Homeodomain-like_sf"/>
</dbReference>
<keyword evidence="6" id="KW-1185">Reference proteome</keyword>
<dbReference type="EMBL" id="FRCX01000016">
    <property type="protein sequence ID" value="SHN43278.1"/>
    <property type="molecule type" value="Genomic_DNA"/>
</dbReference>
<dbReference type="SMART" id="SM00342">
    <property type="entry name" value="HTH_ARAC"/>
    <property type="match status" value="1"/>
</dbReference>
<dbReference type="GO" id="GO:0003700">
    <property type="term" value="F:DNA-binding transcription factor activity"/>
    <property type="evidence" value="ECO:0007669"/>
    <property type="project" value="InterPro"/>
</dbReference>
<dbReference type="InterPro" id="IPR018062">
    <property type="entry name" value="HTH_AraC-typ_CS"/>
</dbReference>
<protein>
    <submittedName>
        <fullName evidence="5">AraC-type DNA-binding protein</fullName>
    </submittedName>
</protein>
<dbReference type="SUPFAM" id="SSF46689">
    <property type="entry name" value="Homeodomain-like"/>
    <property type="match status" value="1"/>
</dbReference>
<evidence type="ECO:0000313" key="6">
    <source>
        <dbReference type="Proteomes" id="UP000184339"/>
    </source>
</evidence>
<evidence type="ECO:0000256" key="1">
    <source>
        <dbReference type="ARBA" id="ARBA00023015"/>
    </source>
</evidence>
<dbReference type="STRING" id="551987.SAMN05192549_11658"/>
<dbReference type="InterPro" id="IPR018060">
    <property type="entry name" value="HTH_AraC"/>
</dbReference>
<sequence length="271" mass="29616">MHVRAGLGAAAHVMQGRELEILRIRVEQPMLIFIDKGTKTVRCGDSPSVQAFPGQAILLAGGHTVDFNNGVLEDGEPYEARCLVVDPALLEDAYYASRVAMTDAAAPGPAQLLRQPSPDLAAAFESARRALALTSAVPDAVVRQRLLEVMHWLLEAGIALHRPQVDPRISLKVRSLIIRRLDHNWTATSVAGQLALSEATLRRRLAEESTSFSELLVDTRMATALTLLQATTHPVSEIALSVGYESSSRFAVRFRQRFGFSPTTVRGKRLC</sequence>
<gene>
    <name evidence="5" type="ORF">SAMN05192549_11658</name>
</gene>
<dbReference type="Gene3D" id="1.10.10.60">
    <property type="entry name" value="Homeodomain-like"/>
    <property type="match status" value="1"/>
</dbReference>
<organism evidence="5 6">
    <name type="scientific">Duganella sacchari</name>
    <dbReference type="NCBI Taxonomy" id="551987"/>
    <lineage>
        <taxon>Bacteria</taxon>
        <taxon>Pseudomonadati</taxon>
        <taxon>Pseudomonadota</taxon>
        <taxon>Betaproteobacteria</taxon>
        <taxon>Burkholderiales</taxon>
        <taxon>Oxalobacteraceae</taxon>
        <taxon>Telluria group</taxon>
        <taxon>Duganella</taxon>
    </lineage>
</organism>
<dbReference type="GO" id="GO:0005829">
    <property type="term" value="C:cytosol"/>
    <property type="evidence" value="ECO:0007669"/>
    <property type="project" value="TreeGrafter"/>
</dbReference>
<keyword evidence="2 5" id="KW-0238">DNA-binding</keyword>
<dbReference type="PRINTS" id="PR00032">
    <property type="entry name" value="HTHARAC"/>
</dbReference>
<dbReference type="PANTHER" id="PTHR47894">
    <property type="entry name" value="HTH-TYPE TRANSCRIPTIONAL REGULATOR GADX"/>
    <property type="match status" value="1"/>
</dbReference>
<evidence type="ECO:0000256" key="3">
    <source>
        <dbReference type="ARBA" id="ARBA00023163"/>
    </source>
</evidence>
<evidence type="ECO:0000256" key="2">
    <source>
        <dbReference type="ARBA" id="ARBA00023125"/>
    </source>
</evidence>
<reference evidence="6" key="1">
    <citation type="submission" date="2016-11" db="EMBL/GenBank/DDBJ databases">
        <authorList>
            <person name="Varghese N."/>
            <person name="Submissions S."/>
        </authorList>
    </citation>
    <scope>NUCLEOTIDE SEQUENCE [LARGE SCALE GENOMIC DNA]</scope>
    <source>
        <strain evidence="6">Sac-22</strain>
    </source>
</reference>
<dbReference type="Pfam" id="PF12833">
    <property type="entry name" value="HTH_18"/>
    <property type="match status" value="1"/>
</dbReference>
<proteinExistence type="predicted"/>
<dbReference type="PANTHER" id="PTHR47894:SF4">
    <property type="entry name" value="HTH-TYPE TRANSCRIPTIONAL REGULATOR GADX"/>
    <property type="match status" value="1"/>
</dbReference>
<dbReference type="AlphaFoldDB" id="A0A1M7RB32"/>
<keyword evidence="1" id="KW-0805">Transcription regulation</keyword>
<evidence type="ECO:0000259" key="4">
    <source>
        <dbReference type="PROSITE" id="PS01124"/>
    </source>
</evidence>
<keyword evidence="3" id="KW-0804">Transcription</keyword>
<accession>A0A1M7RB32</accession>
<dbReference type="PROSITE" id="PS00041">
    <property type="entry name" value="HTH_ARAC_FAMILY_1"/>
    <property type="match status" value="1"/>
</dbReference>
<name>A0A1M7RB32_9BURK</name>
<dbReference type="InterPro" id="IPR020449">
    <property type="entry name" value="Tscrpt_reg_AraC-type_HTH"/>
</dbReference>
<dbReference type="PROSITE" id="PS01124">
    <property type="entry name" value="HTH_ARAC_FAMILY_2"/>
    <property type="match status" value="1"/>
</dbReference>
<feature type="domain" description="HTH araC/xylS-type" evidence="4">
    <location>
        <begin position="171"/>
        <end position="268"/>
    </location>
</feature>
<dbReference type="GO" id="GO:0000976">
    <property type="term" value="F:transcription cis-regulatory region binding"/>
    <property type="evidence" value="ECO:0007669"/>
    <property type="project" value="TreeGrafter"/>
</dbReference>
<dbReference type="Proteomes" id="UP000184339">
    <property type="component" value="Unassembled WGS sequence"/>
</dbReference>
<evidence type="ECO:0000313" key="5">
    <source>
        <dbReference type="EMBL" id="SHN43278.1"/>
    </source>
</evidence>